<dbReference type="Proteomes" id="UP001085076">
    <property type="component" value="Miscellaneous, Linkage group lg04"/>
</dbReference>
<feature type="region of interest" description="Disordered" evidence="1">
    <location>
        <begin position="1"/>
        <end position="20"/>
    </location>
</feature>
<dbReference type="AlphaFoldDB" id="A0A9D5CLI6"/>
<evidence type="ECO:0000313" key="3">
    <source>
        <dbReference type="Proteomes" id="UP001085076"/>
    </source>
</evidence>
<reference evidence="2" key="1">
    <citation type="submission" date="2021-03" db="EMBL/GenBank/DDBJ databases">
        <authorList>
            <person name="Li Z."/>
            <person name="Yang C."/>
        </authorList>
    </citation>
    <scope>NUCLEOTIDE SEQUENCE</scope>
    <source>
        <strain evidence="2">Dzin_1.0</strain>
        <tissue evidence="2">Leaf</tissue>
    </source>
</reference>
<proteinExistence type="predicted"/>
<protein>
    <submittedName>
        <fullName evidence="2">Uncharacterized protein</fullName>
    </submittedName>
</protein>
<dbReference type="PANTHER" id="PTHR34046:SF19">
    <property type="entry name" value="RAPIDLY ELICITED PROTEIN, PUTATIVE-RELATED"/>
    <property type="match status" value="1"/>
</dbReference>
<feature type="compositionally biased region" description="Polar residues" evidence="1">
    <location>
        <begin position="56"/>
        <end position="79"/>
    </location>
</feature>
<dbReference type="OrthoDB" id="688136at2759"/>
<dbReference type="PANTHER" id="PTHR34046">
    <property type="entry name" value="OS06G0218800 PROTEIN"/>
    <property type="match status" value="1"/>
</dbReference>
<evidence type="ECO:0000256" key="1">
    <source>
        <dbReference type="SAM" id="MobiDB-lite"/>
    </source>
</evidence>
<gene>
    <name evidence="2" type="ORF">J5N97_017501</name>
</gene>
<feature type="compositionally biased region" description="Basic and acidic residues" evidence="1">
    <location>
        <begin position="86"/>
        <end position="100"/>
    </location>
</feature>
<dbReference type="Pfam" id="PF05340">
    <property type="entry name" value="DUF740"/>
    <property type="match status" value="1"/>
</dbReference>
<accession>A0A9D5CLI6</accession>
<comment type="caution">
    <text evidence="2">The sequence shown here is derived from an EMBL/GenBank/DDBJ whole genome shotgun (WGS) entry which is preliminary data.</text>
</comment>
<dbReference type="EMBL" id="JAGGNH010000004">
    <property type="protein sequence ID" value="KAJ0975536.1"/>
    <property type="molecule type" value="Genomic_DNA"/>
</dbReference>
<name>A0A9D5CLI6_9LILI</name>
<feature type="compositionally biased region" description="Basic residues" evidence="1">
    <location>
        <begin position="1"/>
        <end position="14"/>
    </location>
</feature>
<dbReference type="InterPro" id="IPR008004">
    <property type="entry name" value="OCTOPUS-like"/>
</dbReference>
<keyword evidence="3" id="KW-1185">Reference proteome</keyword>
<evidence type="ECO:0000313" key="2">
    <source>
        <dbReference type="EMBL" id="KAJ0975536.1"/>
    </source>
</evidence>
<feature type="region of interest" description="Disordered" evidence="1">
    <location>
        <begin position="32"/>
        <end position="107"/>
    </location>
</feature>
<sequence length="142" mass="16045">MEGRCKRHPRHKQSKGVCPSCLRERLSHLSASYSSSNTNLTSSSSSSAYSTDDNSEISSYAPSPPQQNGRRLQMMTKSHSMAFLGREGERNKEKQRNEKDRKRKKGGFWSKFLVGSKRKEMGALFHSKTMKERPSAGLVLFS</sequence>
<reference evidence="2" key="2">
    <citation type="journal article" date="2022" name="Hortic Res">
        <title>The genome of Dioscorea zingiberensis sheds light on the biosynthesis, origin and evolution of the medicinally important diosgenin saponins.</title>
        <authorList>
            <person name="Li Y."/>
            <person name="Tan C."/>
            <person name="Li Z."/>
            <person name="Guo J."/>
            <person name="Li S."/>
            <person name="Chen X."/>
            <person name="Wang C."/>
            <person name="Dai X."/>
            <person name="Yang H."/>
            <person name="Song W."/>
            <person name="Hou L."/>
            <person name="Xu J."/>
            <person name="Tong Z."/>
            <person name="Xu A."/>
            <person name="Yuan X."/>
            <person name="Wang W."/>
            <person name="Yang Q."/>
            <person name="Chen L."/>
            <person name="Sun Z."/>
            <person name="Wang K."/>
            <person name="Pan B."/>
            <person name="Chen J."/>
            <person name="Bao Y."/>
            <person name="Liu F."/>
            <person name="Qi X."/>
            <person name="Gang D.R."/>
            <person name="Wen J."/>
            <person name="Li J."/>
        </authorList>
    </citation>
    <scope>NUCLEOTIDE SEQUENCE</scope>
    <source>
        <strain evidence="2">Dzin_1.0</strain>
    </source>
</reference>
<feature type="compositionally biased region" description="Low complexity" evidence="1">
    <location>
        <begin position="32"/>
        <end position="52"/>
    </location>
</feature>
<organism evidence="2 3">
    <name type="scientific">Dioscorea zingiberensis</name>
    <dbReference type="NCBI Taxonomy" id="325984"/>
    <lineage>
        <taxon>Eukaryota</taxon>
        <taxon>Viridiplantae</taxon>
        <taxon>Streptophyta</taxon>
        <taxon>Embryophyta</taxon>
        <taxon>Tracheophyta</taxon>
        <taxon>Spermatophyta</taxon>
        <taxon>Magnoliopsida</taxon>
        <taxon>Liliopsida</taxon>
        <taxon>Dioscoreales</taxon>
        <taxon>Dioscoreaceae</taxon>
        <taxon>Dioscorea</taxon>
    </lineage>
</organism>